<dbReference type="InterPro" id="IPR045427">
    <property type="entry name" value="MoxR"/>
</dbReference>
<dbReference type="InterPro" id="IPR041538">
    <property type="entry name" value="RavA-like_AAA_lid"/>
</dbReference>
<dbReference type="AlphaFoldDB" id="A0A7J3Y0T6"/>
<comment type="caution">
    <text evidence="2">The sequence shown here is derived from an EMBL/GenBank/DDBJ whole genome shotgun (WGS) entry which is preliminary data.</text>
</comment>
<name>A0A7J3Y0T6_9CREN</name>
<dbReference type="Gene3D" id="3.40.50.300">
    <property type="entry name" value="P-loop containing nucleotide triphosphate hydrolases"/>
    <property type="match status" value="1"/>
</dbReference>
<dbReference type="SUPFAM" id="SSF52540">
    <property type="entry name" value="P-loop containing nucleoside triphosphate hydrolases"/>
    <property type="match status" value="1"/>
</dbReference>
<dbReference type="Pfam" id="PF20030">
    <property type="entry name" value="bpMoxR"/>
    <property type="match status" value="1"/>
</dbReference>
<evidence type="ECO:0000313" key="2">
    <source>
        <dbReference type="EMBL" id="HHP68562.1"/>
    </source>
</evidence>
<sequence length="380" mass="43503">MSSVQQLLEKAGLFVKELSKPFVGREEEALVLGLAILTGEHAILIGEPGTAKSALARRAAELVNARFFKYLLTRFTEPDELFGPIDINALKQGKYVRITSNKLPEAEIAFIDEIFNANSAILNTLLTLMNERILYDGYSEIKVPLWALLSASNSVPDEPELQALYDRFLFRHFVKPVEEDKWSSLLDAAWEIEVRGYGAAKPLLTMDEIKELNRFVLSVDVKSVKDKVLKLFAIFEDQGIHLTDRRKGKSLKAIAAMAVLNGRMRVVEEDLMALKYVVARDREEYDKIYGILLEEVKASEKFLKELSEIENNVREVFRYISRLSDLDPRLVDYLRSFESVKERVKRLYEESGDQQVREKAVRVLEEVDELIEVIKKKLSL</sequence>
<evidence type="ECO:0000259" key="1">
    <source>
        <dbReference type="SMART" id="SM00382"/>
    </source>
</evidence>
<feature type="domain" description="AAA+ ATPase" evidence="1">
    <location>
        <begin position="38"/>
        <end position="178"/>
    </location>
</feature>
<dbReference type="PANTHER" id="PTHR32204:SF0">
    <property type="entry name" value="ATPASE RAVA"/>
    <property type="match status" value="1"/>
</dbReference>
<dbReference type="SMART" id="SM00382">
    <property type="entry name" value="AAA"/>
    <property type="match status" value="1"/>
</dbReference>
<dbReference type="CDD" id="cd00009">
    <property type="entry name" value="AAA"/>
    <property type="match status" value="1"/>
</dbReference>
<dbReference type="PANTHER" id="PTHR32204">
    <property type="entry name" value="ATPASE RAVA"/>
    <property type="match status" value="1"/>
</dbReference>
<organism evidence="2">
    <name type="scientific">Thermogladius calderae</name>
    <dbReference type="NCBI Taxonomy" id="1200300"/>
    <lineage>
        <taxon>Archaea</taxon>
        <taxon>Thermoproteota</taxon>
        <taxon>Thermoprotei</taxon>
        <taxon>Desulfurococcales</taxon>
        <taxon>Desulfurococcaceae</taxon>
        <taxon>Thermogladius</taxon>
    </lineage>
</organism>
<reference evidence="2" key="1">
    <citation type="journal article" date="2020" name="mSystems">
        <title>Genome- and Community-Level Interaction Insights into Carbon Utilization and Element Cycling Functions of Hydrothermarchaeota in Hydrothermal Sediment.</title>
        <authorList>
            <person name="Zhou Z."/>
            <person name="Liu Y."/>
            <person name="Xu W."/>
            <person name="Pan J."/>
            <person name="Luo Z.H."/>
            <person name="Li M."/>
        </authorList>
    </citation>
    <scope>NUCLEOTIDE SEQUENCE [LARGE SCALE GENOMIC DNA]</scope>
    <source>
        <strain evidence="2">SpSt-110</strain>
    </source>
</reference>
<dbReference type="InterPro" id="IPR003593">
    <property type="entry name" value="AAA+_ATPase"/>
</dbReference>
<proteinExistence type="predicted"/>
<protein>
    <submittedName>
        <fullName evidence="2">MoxR family ATPase</fullName>
    </submittedName>
</protein>
<gene>
    <name evidence="2" type="ORF">ENM60_07275</name>
</gene>
<dbReference type="Pfam" id="PF17868">
    <property type="entry name" value="AAA_lid_8"/>
    <property type="match status" value="1"/>
</dbReference>
<dbReference type="EMBL" id="DRYK01000089">
    <property type="protein sequence ID" value="HHP68562.1"/>
    <property type="molecule type" value="Genomic_DNA"/>
</dbReference>
<accession>A0A7J3Y0T6</accession>
<dbReference type="InterPro" id="IPR050513">
    <property type="entry name" value="RavA_ATPases"/>
</dbReference>
<dbReference type="InterPro" id="IPR027417">
    <property type="entry name" value="P-loop_NTPase"/>
</dbReference>